<dbReference type="EMBL" id="LT906555">
    <property type="protein sequence ID" value="SNW62080.1"/>
    <property type="molecule type" value="Genomic_DNA"/>
</dbReference>
<dbReference type="KEGG" id="vg:35381935"/>
<organism evidence="1">
    <name type="scientific">Orpheovirus IHUMI-LCC2</name>
    <dbReference type="NCBI Taxonomy" id="2023057"/>
    <lineage>
        <taxon>Viruses</taxon>
        <taxon>Varidnaviria</taxon>
        <taxon>Bamfordvirae</taxon>
        <taxon>Nucleocytoviricota</taxon>
        <taxon>Megaviricetes</taxon>
        <taxon>Pimascovirales</taxon>
        <taxon>Ocovirineae</taxon>
        <taxon>Orpheoviridae</taxon>
        <taxon>Alphaorpheovirus</taxon>
        <taxon>Alphaorpheovirus massiliense</taxon>
    </lineage>
</organism>
<protein>
    <submittedName>
        <fullName evidence="1">Uncharacterized protein</fullName>
    </submittedName>
</protein>
<dbReference type="Proteomes" id="UP000236316">
    <property type="component" value="Segment"/>
</dbReference>
<reference evidence="1" key="1">
    <citation type="submission" date="2017-08" db="EMBL/GenBank/DDBJ databases">
        <authorList>
            <consortium name="Urmite Genomes"/>
        </authorList>
    </citation>
    <scope>NUCLEOTIDE SEQUENCE [LARGE SCALE GENOMIC DNA]</scope>
    <source>
        <strain evidence="1">IHUMI-LCC2</strain>
    </source>
</reference>
<accession>A0A2I2L3J2</accession>
<proteinExistence type="predicted"/>
<name>A0A2I2L3J2_9VIRU</name>
<dbReference type="GeneID" id="35381935"/>
<evidence type="ECO:0000313" key="2">
    <source>
        <dbReference type="Proteomes" id="UP000236316"/>
    </source>
</evidence>
<evidence type="ECO:0000313" key="1">
    <source>
        <dbReference type="EMBL" id="SNW62080.1"/>
    </source>
</evidence>
<keyword evidence="2" id="KW-1185">Reference proteome</keyword>
<sequence>MDNYMIVGENRRMYLTISSNEYINLASVCQDIQSKLAQNNYIILPLQLFNKEWNDEFISDVLRQFMDIITYGVIPKDPISICKLLMKCNLVIPSLYVRKILDGIKKYVKPKDYKHIDDKIIIFLEQEISDIYDERRNFYKKAIRKILEDNKKNKNFLNGENSIDINHLVRNVKLEYPKLVIHVEDSDIFTFYLNILSTNGKLLHKYPLSYGGYYDQFIYHTDKFGNMLSFPIVELYNELTRKSLMQKLIEL</sequence>
<dbReference type="RefSeq" id="YP_009448382.1">
    <property type="nucleotide sequence ID" value="NC_036594.1"/>
</dbReference>
<gene>
    <name evidence="1" type="ORF">ORPV_176</name>
</gene>